<dbReference type="InterPro" id="IPR045584">
    <property type="entry name" value="Pilin-like"/>
</dbReference>
<dbReference type="GO" id="GO:0007155">
    <property type="term" value="P:cell adhesion"/>
    <property type="evidence" value="ECO:0007669"/>
    <property type="project" value="InterPro"/>
</dbReference>
<dbReference type="GO" id="GO:0015628">
    <property type="term" value="P:protein secretion by the type II secretion system"/>
    <property type="evidence" value="ECO:0007669"/>
    <property type="project" value="InterPro"/>
</dbReference>
<name>A0A1Q2M6T6_9GAMM</name>
<evidence type="ECO:0000256" key="1">
    <source>
        <dbReference type="ARBA" id="ARBA00004167"/>
    </source>
</evidence>
<dbReference type="Pfam" id="PF07963">
    <property type="entry name" value="N_methyl"/>
    <property type="match status" value="1"/>
</dbReference>
<dbReference type="InterPro" id="IPR002416">
    <property type="entry name" value="T2SS_protein-GspH"/>
</dbReference>
<dbReference type="AlphaFoldDB" id="A0A1Q2M6T6"/>
<keyword evidence="5 8" id="KW-1133">Transmembrane helix</keyword>
<dbReference type="GO" id="GO:0043107">
    <property type="term" value="P:type IV pilus-dependent motility"/>
    <property type="evidence" value="ECO:0007669"/>
    <property type="project" value="TreeGrafter"/>
</dbReference>
<dbReference type="PRINTS" id="PR00885">
    <property type="entry name" value="BCTERIALGSPH"/>
</dbReference>
<dbReference type="Proteomes" id="UP000188219">
    <property type="component" value="Chromosome"/>
</dbReference>
<dbReference type="PANTHER" id="PTHR30093:SF34">
    <property type="entry name" value="PREPILIN PEPTIDASE-DEPENDENT PROTEIN D"/>
    <property type="match status" value="1"/>
</dbReference>
<evidence type="ECO:0000256" key="5">
    <source>
        <dbReference type="ARBA" id="ARBA00022989"/>
    </source>
</evidence>
<dbReference type="PANTHER" id="PTHR30093">
    <property type="entry name" value="GENERAL SECRETION PATHWAY PROTEIN G"/>
    <property type="match status" value="1"/>
</dbReference>
<dbReference type="GO" id="GO:0044096">
    <property type="term" value="C:type IV pilus"/>
    <property type="evidence" value="ECO:0007669"/>
    <property type="project" value="TreeGrafter"/>
</dbReference>
<proteinExistence type="inferred from homology"/>
<dbReference type="InterPro" id="IPR001082">
    <property type="entry name" value="Pilin"/>
</dbReference>
<dbReference type="STRING" id="260552.Mag101_13035"/>
<dbReference type="PROSITE" id="PS00409">
    <property type="entry name" value="PROKAR_NTER_METHYL"/>
    <property type="match status" value="1"/>
</dbReference>
<keyword evidence="6 8" id="KW-0472">Membrane</keyword>
<dbReference type="GO" id="GO:0015627">
    <property type="term" value="C:type II protein secretion system complex"/>
    <property type="evidence" value="ECO:0007669"/>
    <property type="project" value="InterPro"/>
</dbReference>
<keyword evidence="7" id="KW-0281">Fimbrium</keyword>
<evidence type="ECO:0000256" key="2">
    <source>
        <dbReference type="ARBA" id="ARBA00005233"/>
    </source>
</evidence>
<evidence type="ECO:0000256" key="4">
    <source>
        <dbReference type="ARBA" id="ARBA00022692"/>
    </source>
</evidence>
<dbReference type="SUPFAM" id="SSF54523">
    <property type="entry name" value="Pili subunits"/>
    <property type="match status" value="1"/>
</dbReference>
<dbReference type="Gene3D" id="3.30.700.10">
    <property type="entry name" value="Glycoprotein, Type 4 Pilin"/>
    <property type="match status" value="1"/>
</dbReference>
<accession>A0A1Q2M6T6</accession>
<dbReference type="Pfam" id="PF00114">
    <property type="entry name" value="Pilin"/>
    <property type="match status" value="1"/>
</dbReference>
<protein>
    <submittedName>
        <fullName evidence="9">Major pilin PilA</fullName>
    </submittedName>
</protein>
<evidence type="ECO:0000256" key="7">
    <source>
        <dbReference type="RuleBase" id="RU000389"/>
    </source>
</evidence>
<evidence type="ECO:0000256" key="3">
    <source>
        <dbReference type="ARBA" id="ARBA00022481"/>
    </source>
</evidence>
<dbReference type="KEGG" id="maga:Mag101_13035"/>
<comment type="similarity">
    <text evidence="2 7">Belongs to the N-Me-Phe pilin family.</text>
</comment>
<organism evidence="9 10">
    <name type="scientific">Microbulbifer agarilyticus</name>
    <dbReference type="NCBI Taxonomy" id="260552"/>
    <lineage>
        <taxon>Bacteria</taxon>
        <taxon>Pseudomonadati</taxon>
        <taxon>Pseudomonadota</taxon>
        <taxon>Gammaproteobacteria</taxon>
        <taxon>Cellvibrionales</taxon>
        <taxon>Microbulbiferaceae</taxon>
        <taxon>Microbulbifer</taxon>
    </lineage>
</organism>
<sequence>MKKQQGFTLIELMIVVAIIGILAAVALPAYSDYTKRAKMSEALGFAAQAKAAVAESIQASGSVPANNTAAGLDATPANITSTYVESVTVANGVITVAIQGTNDNTLDAASVVLTPTQDDGTTAVAAGYDGAVIWNCTVSSNAVAKYFPSSCRGT</sequence>
<keyword evidence="4 8" id="KW-0812">Transmembrane</keyword>
<dbReference type="EMBL" id="CP019650">
    <property type="protein sequence ID" value="AQQ68453.1"/>
    <property type="molecule type" value="Genomic_DNA"/>
</dbReference>
<dbReference type="NCBIfam" id="TIGR02532">
    <property type="entry name" value="IV_pilin_GFxxxE"/>
    <property type="match status" value="1"/>
</dbReference>
<reference evidence="9" key="1">
    <citation type="submission" date="2017-02" db="EMBL/GenBank/DDBJ databases">
        <title>Genome of Microbulbifer agarilyticus GP101.</title>
        <authorList>
            <person name="Jung J."/>
            <person name="Bae S.S."/>
            <person name="Baek K."/>
        </authorList>
    </citation>
    <scope>NUCLEOTIDE SEQUENCE [LARGE SCALE GENOMIC DNA]</scope>
    <source>
        <strain evidence="9">GP101</strain>
    </source>
</reference>
<feature type="transmembrane region" description="Helical" evidence="8">
    <location>
        <begin position="6"/>
        <end position="30"/>
    </location>
</feature>
<dbReference type="InterPro" id="IPR012902">
    <property type="entry name" value="N_methyl_site"/>
</dbReference>
<dbReference type="GO" id="GO:0016020">
    <property type="term" value="C:membrane"/>
    <property type="evidence" value="ECO:0007669"/>
    <property type="project" value="UniProtKB-SubCell"/>
</dbReference>
<evidence type="ECO:0000313" key="9">
    <source>
        <dbReference type="EMBL" id="AQQ68453.1"/>
    </source>
</evidence>
<gene>
    <name evidence="9" type="ORF">Mag101_13035</name>
</gene>
<evidence type="ECO:0000256" key="6">
    <source>
        <dbReference type="ARBA" id="ARBA00023136"/>
    </source>
</evidence>
<keyword evidence="3" id="KW-0488">Methylation</keyword>
<keyword evidence="10" id="KW-1185">Reference proteome</keyword>
<comment type="subcellular location">
    <subcellularLocation>
        <location evidence="1">Membrane</location>
        <topology evidence="1">Single-pass membrane protein</topology>
    </subcellularLocation>
</comment>
<evidence type="ECO:0000313" key="10">
    <source>
        <dbReference type="Proteomes" id="UP000188219"/>
    </source>
</evidence>
<evidence type="ECO:0000256" key="8">
    <source>
        <dbReference type="SAM" id="Phobius"/>
    </source>
</evidence>